<feature type="region of interest" description="Disordered" evidence="1">
    <location>
        <begin position="53"/>
        <end position="84"/>
    </location>
</feature>
<gene>
    <name evidence="2" type="ORF">CR513_01033</name>
</gene>
<feature type="compositionally biased region" description="Polar residues" evidence="1">
    <location>
        <begin position="59"/>
        <end position="71"/>
    </location>
</feature>
<accession>A0A371IG44</accession>
<feature type="compositionally biased region" description="Basic and acidic residues" evidence="1">
    <location>
        <begin position="72"/>
        <end position="84"/>
    </location>
</feature>
<evidence type="ECO:0000313" key="2">
    <source>
        <dbReference type="EMBL" id="RDY13970.1"/>
    </source>
</evidence>
<dbReference type="EMBL" id="QJKJ01000165">
    <property type="protein sequence ID" value="RDY13970.1"/>
    <property type="molecule type" value="Genomic_DNA"/>
</dbReference>
<protein>
    <submittedName>
        <fullName evidence="2">Uncharacterized protein</fullName>
    </submittedName>
</protein>
<evidence type="ECO:0000256" key="1">
    <source>
        <dbReference type="SAM" id="MobiDB-lite"/>
    </source>
</evidence>
<organism evidence="2 3">
    <name type="scientific">Mucuna pruriens</name>
    <name type="common">Velvet bean</name>
    <name type="synonym">Dolichos pruriens</name>
    <dbReference type="NCBI Taxonomy" id="157652"/>
    <lineage>
        <taxon>Eukaryota</taxon>
        <taxon>Viridiplantae</taxon>
        <taxon>Streptophyta</taxon>
        <taxon>Embryophyta</taxon>
        <taxon>Tracheophyta</taxon>
        <taxon>Spermatophyta</taxon>
        <taxon>Magnoliopsida</taxon>
        <taxon>eudicotyledons</taxon>
        <taxon>Gunneridae</taxon>
        <taxon>Pentapetalae</taxon>
        <taxon>rosids</taxon>
        <taxon>fabids</taxon>
        <taxon>Fabales</taxon>
        <taxon>Fabaceae</taxon>
        <taxon>Papilionoideae</taxon>
        <taxon>50 kb inversion clade</taxon>
        <taxon>NPAAA clade</taxon>
        <taxon>indigoferoid/millettioid clade</taxon>
        <taxon>Phaseoleae</taxon>
        <taxon>Mucuna</taxon>
    </lineage>
</organism>
<feature type="non-terminal residue" evidence="2">
    <location>
        <position position="1"/>
    </location>
</feature>
<sequence length="84" mass="9430">MSANPLKGLPHIVTGHPTVNWLKDGAIVKCLVQVPPHQRPYHGELHNAIVADREVDSQGMRSQRPRSNPHMTSEEGMSKMRIEE</sequence>
<proteinExistence type="predicted"/>
<dbReference type="Proteomes" id="UP000257109">
    <property type="component" value="Unassembled WGS sequence"/>
</dbReference>
<dbReference type="AlphaFoldDB" id="A0A371IG44"/>
<keyword evidence="3" id="KW-1185">Reference proteome</keyword>
<reference evidence="2" key="1">
    <citation type="submission" date="2018-05" db="EMBL/GenBank/DDBJ databases">
        <title>Draft genome of Mucuna pruriens seed.</title>
        <authorList>
            <person name="Nnadi N.E."/>
            <person name="Vos R."/>
            <person name="Hasami M.H."/>
            <person name="Devisetty U.K."/>
            <person name="Aguiy J.C."/>
        </authorList>
    </citation>
    <scope>NUCLEOTIDE SEQUENCE [LARGE SCALE GENOMIC DNA]</scope>
    <source>
        <strain evidence="2">JCA_2017</strain>
    </source>
</reference>
<comment type="caution">
    <text evidence="2">The sequence shown here is derived from an EMBL/GenBank/DDBJ whole genome shotgun (WGS) entry which is preliminary data.</text>
</comment>
<name>A0A371IG44_MUCPR</name>
<evidence type="ECO:0000313" key="3">
    <source>
        <dbReference type="Proteomes" id="UP000257109"/>
    </source>
</evidence>